<feature type="non-terminal residue" evidence="1">
    <location>
        <position position="66"/>
    </location>
</feature>
<evidence type="ECO:0000313" key="2">
    <source>
        <dbReference type="Proteomes" id="UP000694005"/>
    </source>
</evidence>
<dbReference type="Gramene" id="A07p18000.2_BraZ1">
    <property type="protein sequence ID" value="A07p18000.2_BraZ1.CDS"/>
    <property type="gene ID" value="A07g18000.2_BraZ1"/>
</dbReference>
<reference evidence="1 2" key="1">
    <citation type="submission" date="2021-07" db="EMBL/GenBank/DDBJ databases">
        <authorList>
            <consortium name="Genoscope - CEA"/>
            <person name="William W."/>
        </authorList>
    </citation>
    <scope>NUCLEOTIDE SEQUENCE [LARGE SCALE GENOMIC DNA]</scope>
</reference>
<evidence type="ECO:0000313" key="1">
    <source>
        <dbReference type="EMBL" id="CAG7902156.1"/>
    </source>
</evidence>
<proteinExistence type="predicted"/>
<accession>A0A8D9M8C8</accession>
<protein>
    <submittedName>
        <fullName evidence="1">Uncharacterized protein</fullName>
    </submittedName>
</protein>
<dbReference type="Proteomes" id="UP000694005">
    <property type="component" value="Chromosome A07"/>
</dbReference>
<organism evidence="1 2">
    <name type="scientific">Brassica campestris</name>
    <name type="common">Field mustard</name>
    <dbReference type="NCBI Taxonomy" id="3711"/>
    <lineage>
        <taxon>Eukaryota</taxon>
        <taxon>Viridiplantae</taxon>
        <taxon>Streptophyta</taxon>
        <taxon>Embryophyta</taxon>
        <taxon>Tracheophyta</taxon>
        <taxon>Spermatophyta</taxon>
        <taxon>Magnoliopsida</taxon>
        <taxon>eudicotyledons</taxon>
        <taxon>Gunneridae</taxon>
        <taxon>Pentapetalae</taxon>
        <taxon>rosids</taxon>
        <taxon>malvids</taxon>
        <taxon>Brassicales</taxon>
        <taxon>Brassicaceae</taxon>
        <taxon>Brassiceae</taxon>
        <taxon>Brassica</taxon>
    </lineage>
</organism>
<name>A0A8D9M8C8_BRACM</name>
<dbReference type="EMBL" id="LS974623">
    <property type="protein sequence ID" value="CAG7902156.1"/>
    <property type="molecule type" value="Genomic_DNA"/>
</dbReference>
<sequence>MVRWYLDEDEYEDDLLKLERLLQKTDRGAGWHHLQFFSSRGMIKLMCEWLVGCSSHHYTFGLFKKE</sequence>
<gene>
    <name evidence="1" type="ORF">BRAPAZ1V2_A07P18000.2</name>
</gene>
<dbReference type="AlphaFoldDB" id="A0A8D9M8C8"/>